<evidence type="ECO:0000256" key="6">
    <source>
        <dbReference type="ARBA" id="ARBA00023235"/>
    </source>
</evidence>
<dbReference type="SUPFAM" id="SSF55620">
    <property type="entry name" value="Tetrahydrobiopterin biosynthesis enzymes-like"/>
    <property type="match status" value="1"/>
</dbReference>
<dbReference type="UniPathway" id="UPA00077">
    <property type="reaction ID" value="UER00154"/>
</dbReference>
<sequence length="118" mass="12776">MDIVYIKGLKTDAVIGVYDWERGIRQTLVLDLELASDNRAAAATDAIEDAVDYDAISGRILAFVSDSEFELIETLAERVADIVLGEFGIPWLRLTLAKPGAVAAAEDVGVIIERGEKP</sequence>
<comment type="caution">
    <text evidence="10">The sequence shown here is derived from an EMBL/GenBank/DDBJ whole genome shotgun (WGS) entry which is preliminary data.</text>
</comment>
<dbReference type="OrthoDB" id="9810587at2"/>
<comment type="function">
    <text evidence="8">Catalyzes the conversion of 7,8-dihydroneopterin to 6-hydroxymethyl-7,8-dihydropterin.</text>
</comment>
<dbReference type="GO" id="GO:0004150">
    <property type="term" value="F:dihydroneopterin aldolase activity"/>
    <property type="evidence" value="ECO:0007669"/>
    <property type="project" value="UniProtKB-UniRule"/>
</dbReference>
<dbReference type="EC" id="4.1.2.25" evidence="8"/>
<dbReference type="GO" id="GO:0005737">
    <property type="term" value="C:cytoplasm"/>
    <property type="evidence" value="ECO:0007669"/>
    <property type="project" value="TreeGrafter"/>
</dbReference>
<comment type="similarity">
    <text evidence="4 8">Belongs to the DHNA family.</text>
</comment>
<evidence type="ECO:0000256" key="4">
    <source>
        <dbReference type="ARBA" id="ARBA00005708"/>
    </source>
</evidence>
<dbReference type="SMART" id="SM00905">
    <property type="entry name" value="FolB"/>
    <property type="match status" value="1"/>
</dbReference>
<dbReference type="GO" id="GO:0016853">
    <property type="term" value="F:isomerase activity"/>
    <property type="evidence" value="ECO:0007669"/>
    <property type="project" value="UniProtKB-KW"/>
</dbReference>
<evidence type="ECO:0000256" key="2">
    <source>
        <dbReference type="ARBA" id="ARBA00001353"/>
    </source>
</evidence>
<comment type="pathway">
    <text evidence="3 8">Cofactor biosynthesis; tetrahydrofolate biosynthesis; 2-amino-4-hydroxy-6-hydroxymethyl-7,8-dihydropteridine diphosphate from 7,8-dihydroneopterin triphosphate: step 3/4.</text>
</comment>
<evidence type="ECO:0000256" key="7">
    <source>
        <dbReference type="ARBA" id="ARBA00023239"/>
    </source>
</evidence>
<keyword evidence="5 8" id="KW-0289">Folate biosynthesis</keyword>
<name>A0A4R5LN71_9GAMM</name>
<dbReference type="InterPro" id="IPR043133">
    <property type="entry name" value="GTP-CH-I_C/QueF"/>
</dbReference>
<keyword evidence="6" id="KW-0413">Isomerase</keyword>
<dbReference type="InterPro" id="IPR006156">
    <property type="entry name" value="Dihydroneopterin_aldolase"/>
</dbReference>
<evidence type="ECO:0000313" key="11">
    <source>
        <dbReference type="Proteomes" id="UP000295554"/>
    </source>
</evidence>
<protein>
    <recommendedName>
        <fullName evidence="8">7,8-dihydroneopterin aldolase</fullName>
        <ecNumber evidence="8">4.1.2.25</ecNumber>
    </recommendedName>
</protein>
<organism evidence="10 11">
    <name type="scientific">Seongchinamella unica</name>
    <dbReference type="NCBI Taxonomy" id="2547392"/>
    <lineage>
        <taxon>Bacteria</taxon>
        <taxon>Pseudomonadati</taxon>
        <taxon>Pseudomonadota</taxon>
        <taxon>Gammaproteobacteria</taxon>
        <taxon>Cellvibrionales</taxon>
        <taxon>Halieaceae</taxon>
        <taxon>Seongchinamella</taxon>
    </lineage>
</organism>
<gene>
    <name evidence="10" type="primary">folB</name>
    <name evidence="10" type="ORF">E2F43_18120</name>
</gene>
<dbReference type="InterPro" id="IPR006157">
    <property type="entry name" value="FolB_dom"/>
</dbReference>
<dbReference type="CDD" id="cd00534">
    <property type="entry name" value="DHNA_DHNTPE"/>
    <property type="match status" value="1"/>
</dbReference>
<feature type="domain" description="Dihydroneopterin aldolase/epimerase" evidence="9">
    <location>
        <begin position="4"/>
        <end position="114"/>
    </location>
</feature>
<dbReference type="EMBL" id="SMSE01000005">
    <property type="protein sequence ID" value="TDG11629.1"/>
    <property type="molecule type" value="Genomic_DNA"/>
</dbReference>
<dbReference type="Gene3D" id="3.30.1130.10">
    <property type="match status" value="1"/>
</dbReference>
<dbReference type="Proteomes" id="UP000295554">
    <property type="component" value="Unassembled WGS sequence"/>
</dbReference>
<dbReference type="PANTHER" id="PTHR42844:SF1">
    <property type="entry name" value="DIHYDRONEOPTERIN ALDOLASE 1-RELATED"/>
    <property type="match status" value="1"/>
</dbReference>
<evidence type="ECO:0000259" key="9">
    <source>
        <dbReference type="SMART" id="SM00905"/>
    </source>
</evidence>
<keyword evidence="11" id="KW-1185">Reference proteome</keyword>
<comment type="catalytic activity">
    <reaction evidence="1">
        <text>7,8-dihydroneopterin = 7,8-dihydromonapterin</text>
        <dbReference type="Rhea" id="RHEA:45328"/>
        <dbReference type="ChEBI" id="CHEBI:17001"/>
        <dbReference type="ChEBI" id="CHEBI:71175"/>
        <dbReference type="EC" id="5.1.99.8"/>
    </reaction>
</comment>
<dbReference type="NCBIfam" id="TIGR00525">
    <property type="entry name" value="folB"/>
    <property type="match status" value="1"/>
</dbReference>
<dbReference type="Pfam" id="PF02152">
    <property type="entry name" value="FolB"/>
    <property type="match status" value="1"/>
</dbReference>
<dbReference type="GO" id="GO:0046656">
    <property type="term" value="P:folic acid biosynthetic process"/>
    <property type="evidence" value="ECO:0007669"/>
    <property type="project" value="UniProtKB-UniRule"/>
</dbReference>
<proteinExistence type="inferred from homology"/>
<dbReference type="GO" id="GO:0046654">
    <property type="term" value="P:tetrahydrofolate biosynthetic process"/>
    <property type="evidence" value="ECO:0007669"/>
    <property type="project" value="UniProtKB-UniRule"/>
</dbReference>
<evidence type="ECO:0000256" key="5">
    <source>
        <dbReference type="ARBA" id="ARBA00022909"/>
    </source>
</evidence>
<dbReference type="NCBIfam" id="TIGR00526">
    <property type="entry name" value="folB_dom"/>
    <property type="match status" value="1"/>
</dbReference>
<reference evidence="10 11" key="1">
    <citation type="submission" date="2019-03" db="EMBL/GenBank/DDBJ databases">
        <title>Seongchinamella monodicae gen. nov., sp. nov., a novel member of the Gammaproteobacteria isolated from a tidal mudflat of beach.</title>
        <authorList>
            <person name="Yang H.G."/>
            <person name="Kang J.W."/>
            <person name="Lee S.D."/>
        </authorList>
    </citation>
    <scope>NUCLEOTIDE SEQUENCE [LARGE SCALE GENOMIC DNA]</scope>
    <source>
        <strain evidence="10 11">GH4-78</strain>
    </source>
</reference>
<evidence type="ECO:0000256" key="8">
    <source>
        <dbReference type="RuleBase" id="RU362079"/>
    </source>
</evidence>
<keyword evidence="7 8" id="KW-0456">Lyase</keyword>
<evidence type="ECO:0000313" key="10">
    <source>
        <dbReference type="EMBL" id="TDG11629.1"/>
    </source>
</evidence>
<comment type="catalytic activity">
    <reaction evidence="2 8">
        <text>7,8-dihydroneopterin = 6-hydroxymethyl-7,8-dihydropterin + glycolaldehyde</text>
        <dbReference type="Rhea" id="RHEA:10540"/>
        <dbReference type="ChEBI" id="CHEBI:17001"/>
        <dbReference type="ChEBI" id="CHEBI:17071"/>
        <dbReference type="ChEBI" id="CHEBI:44841"/>
        <dbReference type="EC" id="4.1.2.25"/>
    </reaction>
</comment>
<dbReference type="RefSeq" id="WP_133215380.1">
    <property type="nucleotide sequence ID" value="NZ_SMSE01000005.1"/>
</dbReference>
<accession>A0A4R5LN71</accession>
<dbReference type="FunFam" id="3.30.1130.10:FF:000002">
    <property type="entry name" value="7,8-dihydroneopterin aldolase"/>
    <property type="match status" value="1"/>
</dbReference>
<dbReference type="PANTHER" id="PTHR42844">
    <property type="entry name" value="DIHYDRONEOPTERIN ALDOLASE 1-RELATED"/>
    <property type="match status" value="1"/>
</dbReference>
<dbReference type="AlphaFoldDB" id="A0A4R5LN71"/>
<evidence type="ECO:0000256" key="3">
    <source>
        <dbReference type="ARBA" id="ARBA00005013"/>
    </source>
</evidence>
<evidence type="ECO:0000256" key="1">
    <source>
        <dbReference type="ARBA" id="ARBA00000693"/>
    </source>
</evidence>